<accession>A0ABX3MWL4</accession>
<keyword evidence="2" id="KW-1185">Reference proteome</keyword>
<dbReference type="EMBL" id="MPZV01000002">
    <property type="protein sequence ID" value="OOY24089.1"/>
    <property type="molecule type" value="Genomic_DNA"/>
</dbReference>
<sequence>MLSRHIALKFDNVIRNILLRAEVPPAQVTTPRLGRLEDAETALEQECARVVLAMPQEERGVLSLTYGLSGHAPIPPHRAADVLGWTLIQTMTIGEGAILRLRNAKSARAAFEPLLEALHPRLLAAADEIYEMRLADVPRKRRDKVLKNLWCDISPLERLALRGFGDGEIPEMERALERRAAGQLLC</sequence>
<dbReference type="RefSeq" id="WP_078604644.1">
    <property type="nucleotide sequence ID" value="NZ_MPZV01000002.1"/>
</dbReference>
<evidence type="ECO:0000313" key="1">
    <source>
        <dbReference type="EMBL" id="OOY24089.1"/>
    </source>
</evidence>
<gene>
    <name evidence="1" type="ORF">BMI91_08430</name>
</gene>
<dbReference type="Proteomes" id="UP000190787">
    <property type="component" value="Unassembled WGS sequence"/>
</dbReference>
<protein>
    <submittedName>
        <fullName evidence="1">Uncharacterized protein</fullName>
    </submittedName>
</protein>
<organism evidence="1 2">
    <name type="scientific">Thioclava sediminum</name>
    <dbReference type="NCBI Taxonomy" id="1915319"/>
    <lineage>
        <taxon>Bacteria</taxon>
        <taxon>Pseudomonadati</taxon>
        <taxon>Pseudomonadota</taxon>
        <taxon>Alphaproteobacteria</taxon>
        <taxon>Rhodobacterales</taxon>
        <taxon>Paracoccaceae</taxon>
        <taxon>Thioclava</taxon>
    </lineage>
</organism>
<comment type="caution">
    <text evidence="1">The sequence shown here is derived from an EMBL/GenBank/DDBJ whole genome shotgun (WGS) entry which is preliminary data.</text>
</comment>
<evidence type="ECO:0000313" key="2">
    <source>
        <dbReference type="Proteomes" id="UP000190787"/>
    </source>
</evidence>
<reference evidence="1 2" key="1">
    <citation type="submission" date="2016-11" db="EMBL/GenBank/DDBJ databases">
        <title>A multilocus sequence analysis scheme for characterization of bacteria in the genus Thioclava.</title>
        <authorList>
            <person name="Liu Y."/>
            <person name="Shao Z."/>
        </authorList>
    </citation>
    <scope>NUCLEOTIDE SEQUENCE [LARGE SCALE GENOMIC DNA]</scope>
    <source>
        <strain evidence="1 2">TAW-CT134</strain>
    </source>
</reference>
<name>A0ABX3MWL4_9RHOB</name>
<proteinExistence type="predicted"/>